<proteinExistence type="predicted"/>
<accession>A0A412H1C1</accession>
<gene>
    <name evidence="1" type="ORF">DWY14_16635</name>
</gene>
<evidence type="ECO:0000313" key="1">
    <source>
        <dbReference type="EMBL" id="RGS02042.1"/>
    </source>
</evidence>
<dbReference type="RefSeq" id="WP_118432487.1">
    <property type="nucleotide sequence ID" value="NZ_JAQCWP010000062.1"/>
</dbReference>
<sequence length="103" mass="12030">MVQIILDEDRGAYEAFIAKLTDALAPKLVAMMKKTPQTVCSQREAYRRYGTGNVRRWVKEGRLKPFAKRPGKIEYKISDLKTLFNQQQDYFSSYVLQNTKKHI</sequence>
<dbReference type="EMBL" id="QRUY01000060">
    <property type="protein sequence ID" value="RGS02042.1"/>
    <property type="molecule type" value="Genomic_DNA"/>
</dbReference>
<evidence type="ECO:0000313" key="2">
    <source>
        <dbReference type="Proteomes" id="UP000285750"/>
    </source>
</evidence>
<dbReference type="Proteomes" id="UP000285750">
    <property type="component" value="Unassembled WGS sequence"/>
</dbReference>
<comment type="caution">
    <text evidence="1">The sequence shown here is derived from an EMBL/GenBank/DDBJ whole genome shotgun (WGS) entry which is preliminary data.</text>
</comment>
<protein>
    <submittedName>
        <fullName evidence="1">Uncharacterized protein</fullName>
    </submittedName>
</protein>
<reference evidence="1 2" key="1">
    <citation type="submission" date="2018-08" db="EMBL/GenBank/DDBJ databases">
        <title>A genome reference for cultivated species of the human gut microbiota.</title>
        <authorList>
            <person name="Zou Y."/>
            <person name="Xue W."/>
            <person name="Luo G."/>
        </authorList>
    </citation>
    <scope>NUCLEOTIDE SEQUENCE [LARGE SCALE GENOMIC DNA]</scope>
    <source>
        <strain evidence="1 2">AF24-16AC</strain>
    </source>
</reference>
<name>A0A412H1C1_9BACT</name>
<organism evidence="1 2">
    <name type="scientific">Phocaeicola plebeius</name>
    <dbReference type="NCBI Taxonomy" id="310297"/>
    <lineage>
        <taxon>Bacteria</taxon>
        <taxon>Pseudomonadati</taxon>
        <taxon>Bacteroidota</taxon>
        <taxon>Bacteroidia</taxon>
        <taxon>Bacteroidales</taxon>
        <taxon>Bacteroidaceae</taxon>
        <taxon>Phocaeicola</taxon>
    </lineage>
</organism>
<dbReference type="AlphaFoldDB" id="A0A412H1C1"/>